<dbReference type="Pfam" id="PF03098">
    <property type="entry name" value="An_peroxidase"/>
    <property type="match status" value="3"/>
</dbReference>
<feature type="region of interest" description="Disordered" evidence="4">
    <location>
        <begin position="1639"/>
        <end position="1770"/>
    </location>
</feature>
<keyword evidence="5" id="KW-0575">Peroxidase</keyword>
<dbReference type="InterPro" id="IPR010255">
    <property type="entry name" value="Haem_peroxidase_sf"/>
</dbReference>
<evidence type="ECO:0000313" key="5">
    <source>
        <dbReference type="EMBL" id="WGV17352.1"/>
    </source>
</evidence>
<dbReference type="InterPro" id="IPR011049">
    <property type="entry name" value="Serralysin-like_metalloprot_C"/>
</dbReference>
<dbReference type="InterPro" id="IPR018511">
    <property type="entry name" value="Hemolysin-typ_Ca-bd_CS"/>
</dbReference>
<gene>
    <name evidence="5" type="ORF">QF092_06040</name>
</gene>
<feature type="compositionally biased region" description="Acidic residues" evidence="4">
    <location>
        <begin position="1737"/>
        <end position="1749"/>
    </location>
</feature>
<accession>A0ABY8QAR5</accession>
<evidence type="ECO:0000256" key="2">
    <source>
        <dbReference type="ARBA" id="ARBA00022525"/>
    </source>
</evidence>
<dbReference type="PANTHER" id="PTHR11475:SF4">
    <property type="entry name" value="CHORION PEROXIDASE"/>
    <property type="match status" value="1"/>
</dbReference>
<dbReference type="GO" id="GO:0004601">
    <property type="term" value="F:peroxidase activity"/>
    <property type="evidence" value="ECO:0007669"/>
    <property type="project" value="UniProtKB-KW"/>
</dbReference>
<dbReference type="Gene3D" id="2.150.10.10">
    <property type="entry name" value="Serralysin-like metalloprotease, C-terminal"/>
    <property type="match status" value="2"/>
</dbReference>
<organism evidence="5 6">
    <name type="scientific">Fuscovulum ytuae</name>
    <dbReference type="NCBI Taxonomy" id="3042299"/>
    <lineage>
        <taxon>Bacteria</taxon>
        <taxon>Pseudomonadati</taxon>
        <taxon>Pseudomonadota</taxon>
        <taxon>Alphaproteobacteria</taxon>
        <taxon>Rhodobacterales</taxon>
        <taxon>Paracoccaceae</taxon>
        <taxon>Fuscovulum</taxon>
    </lineage>
</organism>
<feature type="compositionally biased region" description="Acidic residues" evidence="4">
    <location>
        <begin position="1695"/>
        <end position="1708"/>
    </location>
</feature>
<keyword evidence="2" id="KW-0964">Secreted</keyword>
<dbReference type="PANTHER" id="PTHR11475">
    <property type="entry name" value="OXIDASE/PEROXIDASE"/>
    <property type="match status" value="1"/>
</dbReference>
<protein>
    <submittedName>
        <fullName evidence="5">Peroxidase family protein</fullName>
    </submittedName>
</protein>
<dbReference type="Gene3D" id="1.10.640.10">
    <property type="entry name" value="Haem peroxidase domain superfamily, animal type"/>
    <property type="match status" value="1"/>
</dbReference>
<dbReference type="Proteomes" id="UP001230978">
    <property type="component" value="Chromosome"/>
</dbReference>
<dbReference type="RefSeq" id="WP_281468560.1">
    <property type="nucleotide sequence ID" value="NZ_CP124535.1"/>
</dbReference>
<dbReference type="SUPFAM" id="SSF48113">
    <property type="entry name" value="Heme-dependent peroxidases"/>
    <property type="match status" value="1"/>
</dbReference>
<reference evidence="5 6" key="1">
    <citation type="submission" date="2023-04" db="EMBL/GenBank/DDBJ databases">
        <title>YMD61, complete Genome.</title>
        <authorList>
            <person name="Zhang J."/>
        </authorList>
    </citation>
    <scope>NUCLEOTIDE SEQUENCE [LARGE SCALE GENOMIC DNA]</scope>
    <source>
        <strain evidence="5 6">YMD61</strain>
    </source>
</reference>
<proteinExistence type="predicted"/>
<dbReference type="InterPro" id="IPR001343">
    <property type="entry name" value="Hemolysn_Ca-bd"/>
</dbReference>
<name>A0ABY8QAR5_9RHOB</name>
<dbReference type="PRINTS" id="PR00313">
    <property type="entry name" value="CABNDNGRPT"/>
</dbReference>
<dbReference type="PROSITE" id="PS00330">
    <property type="entry name" value="HEMOLYSIN_CALCIUM"/>
    <property type="match status" value="4"/>
</dbReference>
<evidence type="ECO:0000313" key="6">
    <source>
        <dbReference type="Proteomes" id="UP001230978"/>
    </source>
</evidence>
<comment type="subcellular location">
    <subcellularLocation>
        <location evidence="1">Secreted</location>
    </subcellularLocation>
</comment>
<sequence>MVKLNINDLAHIIEQIRIAEAHTAAIAAGSDPRAALAELVTNPLIPYGLRTVTGELNNFQVGMVTSGAADQPMQRLLTPVWQAAEADARTGAPTSYEQTSGSVYDSQPRTISNLVSDQTLGNFAAISSALAINGVTGAENLSQTAAIWEVYKAALGAEVTSPTEADHMRALEAPAVQEALAAHGIQMDGINVLLGNVAADLGDTAPYNSFFTIFGQFFDHGLDLTNKGGNGSVFIPLQKDDPLYDANSPTNFMVLTRATNSVDENGNVIRENGNKTTPWIDLNQLYTSTPSHQVFLREYVMVDGKPIATGMMLEGAAGGPPTWADVKAQAREVLGIELSDLNVHSVPALLTDLYGNFVPAANGMPQLVMGDGSVVAGNLDAPVSAMLAASTGHAFLDDIAHAATPGFVDHDRNPATGAIQKLPDADGDTANAQPINGFGQATTYDNELLDRHFIVGDGRGNENIALTAIHTVFHSEHNHQVEAIKSTLLAGGDVALLNEYLITDLPVNSDPASLTAEEIEALVWDGVRLFQAARFTTEQVYQHLVFEEFVRSVAPQIDPFVFSNTAEIPVGISQEFAQVVYRFGHSMLNETVDMFGYQNNELGLTKETLFDAFLNPVMFDAQGIDAHAAAGAILRGMTRQQGNEIDEFLTEALRNNLVGLPLDLGALNMARARDTGIPSLNEARSQFFAQTGNTYVKPYENWTDFAANIKTPLSVVNFIAAYGTHETITSATTFELKRDAATKLVLGGDTSPADRLDYLNGTGAWAGRETGLNNVDFWIGGLAEAKMTFGGMLGSTFTFVFEAQMEMLQNNDRFYYLSRSQGMNLLTQLESDSFADLIQRNTDGEHLGLSINGAAFQTAAWVLELDQTKQWNPELGSADPTRPTDVLSSMLGSESLVVRKDLDNDGDMDFIKYLGGDHVVIGGTAERDIIVSGAGDDGLWGYDGDDDIEGGFGVDHIHGGEGSDLITDMGTDVGAADVLKGEGGDDLINGGMGLDLVFGGSGRDVLAGGDEAKDVFGGEGDDFIRAASGGGGVYYGNEGNDWLEGQGNMNTLTGDNSELFFNSRIIGHDVMLAGENDTDFDAESGDDIMTGGIGINRYNGMAGFDWVTHKGSDYPVDADMNISIFVNQQNLILRDRFDLVEGLSGWNGDDKLTGREATGGAVEGANAAITSLTAPIASYSNALLEENVDRIAGLRDLVDHLQTFTITQQNTGETKLARMAADGNSDILLGGAGSDVIRGMSGNDIIDGDKWLNVRIEVLDDANNAFATTDGLTKQVISLVDGVVTYLGQTINAVAGEALFGGKTLEAALFAREVKAADLNVVREIIDGDLDNTGIDTAVYWDDRGNYDITVNADDSVTVTHDANASGPIDPTTGRALRSDGSDRLSNIERIQFGLDAGAPTLSVINGTDAGIRIDGTAFSEIIFGGGGNDRIFADAGADTISGGLGNDTINAGNGNDTIHWFAGHGVDVVNGQGGNLDTFVVHGNDEVETFRIYAVALNDATTPRANVTNRSNLEQIGVTLLANTEIVITRVVGGVETVVAQLDNIEEITINTLDLGDRLRNGTSQGDTIQVIGNFNPTSLNFDTITIDGSEASETVDISGLESAHRILFRSNGGNDFVVGTLRAQDVIEIAEGSDPAAYTETDNGDGTITMSDGTHSVTFTGTMDSLPTLAPKGTHQPGEGVADGSSDTGSEGEGTEGEGSEGETGDAAENGAETVSPDDGASGSEGEASGGHDDVADDEAEDADDDAPGAGSGSGTGSGTGTGTGTGGGVPVVDGVVLMPGSAAGVMVGDAGDDVIVGGEEGDALLGKGGSDIILGNGGNDVAVGGSGGDVIEGGAGRDVLLGGEGDDVFLAASDDGADMLFGGEGSDTLDLSALTEDAVIDLGAYTAIGTARIGGVTDHLVGIENATGGMGNDVIKASLSINVLTGGDGDDVFVFVSAGTADGDVITDFRPGDKIDLSGIDAMVGMNGNQAFTLADQGTTAAGSLVIREVATENGVDTIIDGFTDGDADADFSITLRGAHTLDSSSFNF</sequence>
<dbReference type="PROSITE" id="PS50292">
    <property type="entry name" value="PEROXIDASE_3"/>
    <property type="match status" value="1"/>
</dbReference>
<dbReference type="Pfam" id="PF00353">
    <property type="entry name" value="HemolysinCabind"/>
    <property type="match status" value="8"/>
</dbReference>
<evidence type="ECO:0000256" key="4">
    <source>
        <dbReference type="SAM" id="MobiDB-lite"/>
    </source>
</evidence>
<dbReference type="InterPro" id="IPR037120">
    <property type="entry name" value="Haem_peroxidase_sf_animal"/>
</dbReference>
<keyword evidence="6" id="KW-1185">Reference proteome</keyword>
<dbReference type="InterPro" id="IPR019791">
    <property type="entry name" value="Haem_peroxidase_animal"/>
</dbReference>
<feature type="compositionally biased region" description="Polar residues" evidence="4">
    <location>
        <begin position="1642"/>
        <end position="1667"/>
    </location>
</feature>
<evidence type="ECO:0000256" key="3">
    <source>
        <dbReference type="ARBA" id="ARBA00023180"/>
    </source>
</evidence>
<evidence type="ECO:0000256" key="1">
    <source>
        <dbReference type="ARBA" id="ARBA00004613"/>
    </source>
</evidence>
<keyword evidence="5" id="KW-0560">Oxidoreductase</keyword>
<dbReference type="CDD" id="cd09821">
    <property type="entry name" value="An_peroxidase_bacterial_2"/>
    <property type="match status" value="1"/>
</dbReference>
<feature type="compositionally biased region" description="Gly residues" evidence="4">
    <location>
        <begin position="1752"/>
        <end position="1770"/>
    </location>
</feature>
<dbReference type="EMBL" id="CP124535">
    <property type="protein sequence ID" value="WGV17352.1"/>
    <property type="molecule type" value="Genomic_DNA"/>
</dbReference>
<dbReference type="SUPFAM" id="SSF51120">
    <property type="entry name" value="beta-Roll"/>
    <property type="match status" value="5"/>
</dbReference>
<keyword evidence="3" id="KW-0325">Glycoprotein</keyword>